<dbReference type="Pfam" id="PF00172">
    <property type="entry name" value="Zn_clus"/>
    <property type="match status" value="1"/>
</dbReference>
<feature type="compositionally biased region" description="Low complexity" evidence="8">
    <location>
        <begin position="610"/>
        <end position="629"/>
    </location>
</feature>
<dbReference type="CDD" id="cd15485">
    <property type="entry name" value="ZIP_Cat8"/>
    <property type="match status" value="1"/>
</dbReference>
<comment type="subcellular location">
    <subcellularLocation>
        <location evidence="1">Nucleus</location>
    </subcellularLocation>
</comment>
<dbReference type="SMART" id="SM00906">
    <property type="entry name" value="Fungal_trans"/>
    <property type="match status" value="1"/>
</dbReference>
<dbReference type="InterPro" id="IPR036864">
    <property type="entry name" value="Zn2-C6_fun-type_DNA-bd_sf"/>
</dbReference>
<accession>A0A2P8AK04</accession>
<dbReference type="GO" id="GO:0005634">
    <property type="term" value="C:nucleus"/>
    <property type="evidence" value="ECO:0007669"/>
    <property type="project" value="UniProtKB-SubCell"/>
</dbReference>
<dbReference type="InterPro" id="IPR001138">
    <property type="entry name" value="Zn2Cys6_DnaBD"/>
</dbReference>
<keyword evidence="4" id="KW-0805">Transcription regulation</keyword>
<keyword evidence="2" id="KW-0479">Metal-binding</keyword>
<dbReference type="CDD" id="cd12148">
    <property type="entry name" value="fungal_TF_MHR"/>
    <property type="match status" value="1"/>
</dbReference>
<feature type="compositionally biased region" description="Low complexity" evidence="8">
    <location>
        <begin position="113"/>
        <end position="131"/>
    </location>
</feature>
<evidence type="ECO:0000256" key="4">
    <source>
        <dbReference type="ARBA" id="ARBA00023015"/>
    </source>
</evidence>
<keyword evidence="7" id="KW-0539">Nucleus</keyword>
<keyword evidence="11" id="KW-1185">Reference proteome</keyword>
<dbReference type="Pfam" id="PF04082">
    <property type="entry name" value="Fungal_trans"/>
    <property type="match status" value="1"/>
</dbReference>
<feature type="region of interest" description="Disordered" evidence="8">
    <location>
        <begin position="842"/>
        <end position="864"/>
    </location>
</feature>
<feature type="region of interest" description="Disordered" evidence="8">
    <location>
        <begin position="673"/>
        <end position="732"/>
    </location>
</feature>
<dbReference type="Gene3D" id="4.10.240.10">
    <property type="entry name" value="Zn(2)-C6 fungal-type DNA-binding domain"/>
    <property type="match status" value="1"/>
</dbReference>
<evidence type="ECO:0000313" key="11">
    <source>
        <dbReference type="Proteomes" id="UP000243723"/>
    </source>
</evidence>
<name>A0A2P8AK04_9PEZI</name>
<evidence type="ECO:0000256" key="7">
    <source>
        <dbReference type="ARBA" id="ARBA00023242"/>
    </source>
</evidence>
<dbReference type="AlphaFoldDB" id="A0A2P8AK04"/>
<feature type="domain" description="Zn(2)-C6 fungal-type" evidence="9">
    <location>
        <begin position="23"/>
        <end position="53"/>
    </location>
</feature>
<dbReference type="EMBL" id="NHZQ01000003">
    <property type="protein sequence ID" value="PSK60769.1"/>
    <property type="molecule type" value="Genomic_DNA"/>
</dbReference>
<dbReference type="Proteomes" id="UP000243723">
    <property type="component" value="Unassembled WGS sequence"/>
</dbReference>
<feature type="region of interest" description="Disordered" evidence="8">
    <location>
        <begin position="99"/>
        <end position="136"/>
    </location>
</feature>
<dbReference type="PANTHER" id="PTHR46910:SF12">
    <property type="entry name" value="REGULATORY PROTEIN CAT8"/>
    <property type="match status" value="1"/>
</dbReference>
<proteinExistence type="predicted"/>
<dbReference type="PANTHER" id="PTHR46910">
    <property type="entry name" value="TRANSCRIPTION FACTOR PDR1"/>
    <property type="match status" value="1"/>
</dbReference>
<evidence type="ECO:0000256" key="8">
    <source>
        <dbReference type="SAM" id="MobiDB-lite"/>
    </source>
</evidence>
<dbReference type="FunFam" id="4.10.240.10:FF:000007">
    <property type="entry name" value="C6 transcription factor FacB"/>
    <property type="match status" value="1"/>
</dbReference>
<protein>
    <recommendedName>
        <fullName evidence="9">Zn(2)-C6 fungal-type domain-containing protein</fullName>
    </recommendedName>
</protein>
<dbReference type="SMART" id="SM00066">
    <property type="entry name" value="GAL4"/>
    <property type="match status" value="1"/>
</dbReference>
<comment type="caution">
    <text evidence="10">The sequence shown here is derived from an EMBL/GenBank/DDBJ whole genome shotgun (WGS) entry which is preliminary data.</text>
</comment>
<dbReference type="GO" id="GO:0003677">
    <property type="term" value="F:DNA binding"/>
    <property type="evidence" value="ECO:0007669"/>
    <property type="project" value="UniProtKB-KW"/>
</dbReference>
<organism evidence="10 11">
    <name type="scientific">Elsinoe australis</name>
    <dbReference type="NCBI Taxonomy" id="40998"/>
    <lineage>
        <taxon>Eukaryota</taxon>
        <taxon>Fungi</taxon>
        <taxon>Dikarya</taxon>
        <taxon>Ascomycota</taxon>
        <taxon>Pezizomycotina</taxon>
        <taxon>Dothideomycetes</taxon>
        <taxon>Dothideomycetidae</taxon>
        <taxon>Myriangiales</taxon>
        <taxon>Elsinoaceae</taxon>
        <taxon>Elsinoe</taxon>
    </lineage>
</organism>
<keyword evidence="6" id="KW-0804">Transcription</keyword>
<gene>
    <name evidence="10" type="ORF">B9Z65_919</name>
</gene>
<dbReference type="OrthoDB" id="1924787at2759"/>
<evidence type="ECO:0000313" key="10">
    <source>
        <dbReference type="EMBL" id="PSK60769.1"/>
    </source>
</evidence>
<reference evidence="10 11" key="1">
    <citation type="submission" date="2017-05" db="EMBL/GenBank/DDBJ databases">
        <title>Draft genome sequence of Elsinoe australis.</title>
        <authorList>
            <person name="Cheng Q."/>
        </authorList>
    </citation>
    <scope>NUCLEOTIDE SEQUENCE [LARGE SCALE GENOMIC DNA]</scope>
    <source>
        <strain evidence="10 11">NL1</strain>
    </source>
</reference>
<evidence type="ECO:0000256" key="6">
    <source>
        <dbReference type="ARBA" id="ARBA00023163"/>
    </source>
</evidence>
<keyword evidence="5" id="KW-0238">DNA-binding</keyword>
<dbReference type="SUPFAM" id="SSF57701">
    <property type="entry name" value="Zn2/Cys6 DNA-binding domain"/>
    <property type="match status" value="1"/>
</dbReference>
<evidence type="ECO:0000256" key="1">
    <source>
        <dbReference type="ARBA" id="ARBA00004123"/>
    </source>
</evidence>
<evidence type="ECO:0000256" key="3">
    <source>
        <dbReference type="ARBA" id="ARBA00022833"/>
    </source>
</evidence>
<dbReference type="InterPro" id="IPR007219">
    <property type="entry name" value="XnlR_reg_dom"/>
</dbReference>
<sequence length="903" mass="98971">MPGILPMKVIKMGANAHMRIAQACDRCRSKKIRCDGIRPTCTQCANVGFECKTSDKLSRRAFPRGYTESLEERVRALETEVRELKDLLDEKDEKIDMLTRIHPQRQSPSLHLPSPKQSISSPSSSSGGSDSATPDDVTFKVQQSPYLNDDGNTDSYFAGTSSGSSFLESFKQKVQEKGRSSTDIRPASLLKTAAKQNTKQVAAVLSPLQSRAPPRLLSDQYVNIFFQEWAPLFPILHRPTFLALYEQFTAAPEAVTDKKSIAQLYLVFGLAALSHSQEQHASEISSFELQWQSALQQVQTEQSLATLQCLLLAQLFCMQKGDCSQLLTYKALAVSLSARLGLHQSQKRYALGTLTCETRKKVFWTLYTIDGFSAVMLGLPKQIRDDEVFCEDPVDADDEYITEKGFQPLLPGESTRVSSALALFRAARILSKVLDQAYPALPSYELSLRKLSALSEELDQWQSSLAPHLRLPFAQDKPTVGTVSSRSPLLSLTYHYIRSLINRPAACSSVEGASSAMIAMASSSKHIAQILALLTERGLSFSFCLNKEELLVLSGFSLLMQGLDLQEGSKVLKDNQKTLALIIGQLDRMKASAASRFRHVVCACLPNTARRSSSNPSSSSSSRHGSEGSMPAPHHSTIPAAMKQQFKAMTQKFWPDKSNDANMLQRRMTSAGPYRHSSYAQSVPALSPGEGAHMPRSEPARSPPGTNSLLGTPGHRQSVPPAQTQPSQTKHPRASLNLDYLSFNSSGTSTPTVPAPAKNNNQTDWERLLANLDNGQTNIFDNIYGGPPVEVLQEPQKQNQIHNMQSVSTSNLYDDTLGWDPEIWAVTAGDPTPVNTAPTITESVASSSSNDESRGSGSGPMLGFEDIGNVDELESYGGLLMPEVAHSDDGFWEDRLDHSFAMA</sequence>
<dbReference type="GO" id="GO:0008270">
    <property type="term" value="F:zinc ion binding"/>
    <property type="evidence" value="ECO:0007669"/>
    <property type="project" value="InterPro"/>
</dbReference>
<feature type="compositionally biased region" description="Polar residues" evidence="8">
    <location>
        <begin position="720"/>
        <end position="729"/>
    </location>
</feature>
<keyword evidence="3" id="KW-0862">Zinc</keyword>
<dbReference type="PROSITE" id="PS50048">
    <property type="entry name" value="ZN2_CY6_FUNGAL_2"/>
    <property type="match status" value="1"/>
</dbReference>
<evidence type="ECO:0000256" key="5">
    <source>
        <dbReference type="ARBA" id="ARBA00023125"/>
    </source>
</evidence>
<feature type="region of interest" description="Disordered" evidence="8">
    <location>
        <begin position="608"/>
        <end position="636"/>
    </location>
</feature>
<dbReference type="CDD" id="cd00067">
    <property type="entry name" value="GAL4"/>
    <property type="match status" value="1"/>
</dbReference>
<dbReference type="InterPro" id="IPR050987">
    <property type="entry name" value="AtrR-like"/>
</dbReference>
<evidence type="ECO:0000256" key="2">
    <source>
        <dbReference type="ARBA" id="ARBA00022723"/>
    </source>
</evidence>
<dbReference type="GO" id="GO:0000981">
    <property type="term" value="F:DNA-binding transcription factor activity, RNA polymerase II-specific"/>
    <property type="evidence" value="ECO:0007669"/>
    <property type="project" value="InterPro"/>
</dbReference>
<dbReference type="STRING" id="40998.A0A2P8AK04"/>
<dbReference type="GO" id="GO:0006351">
    <property type="term" value="P:DNA-templated transcription"/>
    <property type="evidence" value="ECO:0007669"/>
    <property type="project" value="InterPro"/>
</dbReference>
<evidence type="ECO:0000259" key="9">
    <source>
        <dbReference type="PROSITE" id="PS50048"/>
    </source>
</evidence>
<dbReference type="PROSITE" id="PS00463">
    <property type="entry name" value="ZN2_CY6_FUNGAL_1"/>
    <property type="match status" value="1"/>
</dbReference>